<dbReference type="OrthoDB" id="9798990at2"/>
<evidence type="ECO:0000256" key="3">
    <source>
        <dbReference type="ARBA" id="ARBA00022801"/>
    </source>
</evidence>
<accession>A0A2S9QN45</accession>
<evidence type="ECO:0000259" key="5">
    <source>
        <dbReference type="Pfam" id="PF01850"/>
    </source>
</evidence>
<dbReference type="Proteomes" id="UP000238650">
    <property type="component" value="Unassembled WGS sequence"/>
</dbReference>
<evidence type="ECO:0000313" key="6">
    <source>
        <dbReference type="EMBL" id="PRI11008.1"/>
    </source>
</evidence>
<feature type="domain" description="PIN" evidence="5">
    <location>
        <begin position="4"/>
        <end position="119"/>
    </location>
</feature>
<sequence>MNLLLDTHVLLWWLADSHRLSARHRELILDAKRRVFVSSVSVAEISIKSSLGKLDAPEGVADAITSSGLELLAFDAAHAEALRELPWHHRDPFDRMLIAQAQIERLTLLAVDERIPHYPGITTE</sequence>
<dbReference type="PANTHER" id="PTHR36173">
    <property type="entry name" value="RIBONUCLEASE VAPC16-RELATED"/>
    <property type="match status" value="1"/>
</dbReference>
<dbReference type="InterPro" id="IPR029060">
    <property type="entry name" value="PIN-like_dom_sf"/>
</dbReference>
<keyword evidence="3" id="KW-0378">Hydrolase</keyword>
<comment type="caution">
    <text evidence="6">The sequence shown here is derived from an EMBL/GenBank/DDBJ whole genome shotgun (WGS) entry which is preliminary data.</text>
</comment>
<dbReference type="Gene3D" id="3.40.50.1010">
    <property type="entry name" value="5'-nuclease"/>
    <property type="match status" value="1"/>
</dbReference>
<dbReference type="RefSeq" id="WP_105805467.1">
    <property type="nucleotide sequence ID" value="NZ_MWZD01000017.1"/>
</dbReference>
<dbReference type="AlphaFoldDB" id="A0A2S9QN45"/>
<proteinExistence type="predicted"/>
<keyword evidence="7" id="KW-1185">Reference proteome</keyword>
<keyword evidence="4" id="KW-0460">Magnesium</keyword>
<dbReference type="PANTHER" id="PTHR36173:SF2">
    <property type="entry name" value="RIBONUCLEASE VAPC16"/>
    <property type="match status" value="1"/>
</dbReference>
<dbReference type="InterPro" id="IPR002716">
    <property type="entry name" value="PIN_dom"/>
</dbReference>
<evidence type="ECO:0000256" key="1">
    <source>
        <dbReference type="ARBA" id="ARBA00022722"/>
    </source>
</evidence>
<dbReference type="GO" id="GO:0004518">
    <property type="term" value="F:nuclease activity"/>
    <property type="evidence" value="ECO:0007669"/>
    <property type="project" value="UniProtKB-KW"/>
</dbReference>
<evidence type="ECO:0000313" key="7">
    <source>
        <dbReference type="Proteomes" id="UP000238650"/>
    </source>
</evidence>
<evidence type="ECO:0000256" key="4">
    <source>
        <dbReference type="ARBA" id="ARBA00022842"/>
    </source>
</evidence>
<dbReference type="GO" id="GO:0016787">
    <property type="term" value="F:hydrolase activity"/>
    <property type="evidence" value="ECO:0007669"/>
    <property type="project" value="UniProtKB-KW"/>
</dbReference>
<organism evidence="6 7">
    <name type="scientific">Leucobacter massiliensis</name>
    <dbReference type="NCBI Taxonomy" id="1686285"/>
    <lineage>
        <taxon>Bacteria</taxon>
        <taxon>Bacillati</taxon>
        <taxon>Actinomycetota</taxon>
        <taxon>Actinomycetes</taxon>
        <taxon>Micrococcales</taxon>
        <taxon>Microbacteriaceae</taxon>
        <taxon>Leucobacter</taxon>
    </lineage>
</organism>
<dbReference type="EMBL" id="MWZD01000017">
    <property type="protein sequence ID" value="PRI11008.1"/>
    <property type="molecule type" value="Genomic_DNA"/>
</dbReference>
<reference evidence="6 7" key="1">
    <citation type="journal article" date="2017" name="New Microbes New Infect">
        <title>Genome sequence of 'Leucobacter massiliensis' sp. nov. isolated from human pharynx after travel to the 2014 Hajj.</title>
        <authorList>
            <person name="Leangapichart T."/>
            <person name="Gautret P."/>
            <person name="Nguyen T.T."/>
            <person name="Armstrong N."/>
            <person name="Rolain J.M."/>
        </authorList>
    </citation>
    <scope>NUCLEOTIDE SEQUENCE [LARGE SCALE GENOMIC DNA]</scope>
    <source>
        <strain evidence="6 7">122RC15</strain>
    </source>
</reference>
<dbReference type="InterPro" id="IPR052919">
    <property type="entry name" value="TA_system_RNase"/>
</dbReference>
<dbReference type="SUPFAM" id="SSF88723">
    <property type="entry name" value="PIN domain-like"/>
    <property type="match status" value="1"/>
</dbReference>
<dbReference type="GO" id="GO:0046872">
    <property type="term" value="F:metal ion binding"/>
    <property type="evidence" value="ECO:0007669"/>
    <property type="project" value="UniProtKB-KW"/>
</dbReference>
<dbReference type="InterPro" id="IPR041705">
    <property type="entry name" value="PIN_Sll0205"/>
</dbReference>
<gene>
    <name evidence="6" type="ORF">B4915_09050</name>
</gene>
<protein>
    <submittedName>
        <fullName evidence="6">Twitching motility protein PilT</fullName>
    </submittedName>
</protein>
<keyword evidence="1" id="KW-0540">Nuclease</keyword>
<dbReference type="CDD" id="cd09872">
    <property type="entry name" value="PIN_Sll0205-like"/>
    <property type="match status" value="1"/>
</dbReference>
<keyword evidence="2" id="KW-0479">Metal-binding</keyword>
<name>A0A2S9QN45_9MICO</name>
<evidence type="ECO:0000256" key="2">
    <source>
        <dbReference type="ARBA" id="ARBA00022723"/>
    </source>
</evidence>
<dbReference type="Pfam" id="PF01850">
    <property type="entry name" value="PIN"/>
    <property type="match status" value="1"/>
</dbReference>